<dbReference type="CDD" id="cd06262">
    <property type="entry name" value="metallo-hydrolase-like_MBL-fold"/>
    <property type="match status" value="1"/>
</dbReference>
<dbReference type="RefSeq" id="WP_281833938.1">
    <property type="nucleotide sequence ID" value="NZ_BSDY01000004.1"/>
</dbReference>
<dbReference type="Proteomes" id="UP001144471">
    <property type="component" value="Unassembled WGS sequence"/>
</dbReference>
<evidence type="ECO:0000256" key="2">
    <source>
        <dbReference type="ARBA" id="ARBA00022723"/>
    </source>
</evidence>
<keyword evidence="7" id="KW-1185">Reference proteome</keyword>
<evidence type="ECO:0000256" key="4">
    <source>
        <dbReference type="ARBA" id="ARBA00022833"/>
    </source>
</evidence>
<evidence type="ECO:0000259" key="5">
    <source>
        <dbReference type="SMART" id="SM00849"/>
    </source>
</evidence>
<reference evidence="6" key="1">
    <citation type="submission" date="2022-12" db="EMBL/GenBank/DDBJ databases">
        <title>Reference genome sequencing for broad-spectrum identification of bacterial and archaeal isolates by mass spectrometry.</title>
        <authorList>
            <person name="Sekiguchi Y."/>
            <person name="Tourlousse D.M."/>
        </authorList>
    </citation>
    <scope>NUCLEOTIDE SEQUENCE</scope>
    <source>
        <strain evidence="6">10succ1</strain>
    </source>
</reference>
<protein>
    <submittedName>
        <fullName evidence="6">Hydroxyacylglutathione hydrolase</fullName>
    </submittedName>
</protein>
<proteinExistence type="predicted"/>
<dbReference type="GO" id="GO:0016787">
    <property type="term" value="F:hydrolase activity"/>
    <property type="evidence" value="ECO:0007669"/>
    <property type="project" value="UniProtKB-KW"/>
</dbReference>
<dbReference type="PANTHER" id="PTHR46233">
    <property type="entry name" value="HYDROXYACYLGLUTATHIONE HYDROLASE GLOC"/>
    <property type="match status" value="1"/>
</dbReference>
<dbReference type="EMBL" id="BSDY01000004">
    <property type="protein sequence ID" value="GLI55452.1"/>
    <property type="molecule type" value="Genomic_DNA"/>
</dbReference>
<keyword evidence="3 6" id="KW-0378">Hydrolase</keyword>
<dbReference type="PANTHER" id="PTHR46233:SF3">
    <property type="entry name" value="HYDROXYACYLGLUTATHIONE HYDROLASE GLOC"/>
    <property type="match status" value="1"/>
</dbReference>
<evidence type="ECO:0000256" key="3">
    <source>
        <dbReference type="ARBA" id="ARBA00022801"/>
    </source>
</evidence>
<comment type="caution">
    <text evidence="6">The sequence shown here is derived from an EMBL/GenBank/DDBJ whole genome shotgun (WGS) entry which is preliminary data.</text>
</comment>
<dbReference type="SUPFAM" id="SSF56281">
    <property type="entry name" value="Metallo-hydrolase/oxidoreductase"/>
    <property type="match status" value="1"/>
</dbReference>
<name>A0A9W6GKW0_9FUSO</name>
<sequence length="207" mass="23239">MEIKMFYLGQMMSCAYLVWGEDKKAVLFDCGGENLEGVIAFIETHSLNLEKVILTHGHYDHIAGINKILEYKSDIEIYIGEEEKDFLINADLSLSTMLNGTAFKFKGEAVTVKEGDMIGEFKVIDTPGHTRGSKCFYHEGEKVIFSGDTMFRGSYGRFDLPTGNSKVLFESLKKLCEYPEETKVYSGHTEVTTIAAEKRFLTANGLI</sequence>
<evidence type="ECO:0000313" key="6">
    <source>
        <dbReference type="EMBL" id="GLI55452.1"/>
    </source>
</evidence>
<keyword evidence="4" id="KW-0862">Zinc</keyword>
<dbReference type="GO" id="GO:0046872">
    <property type="term" value="F:metal ion binding"/>
    <property type="evidence" value="ECO:0007669"/>
    <property type="project" value="UniProtKB-KW"/>
</dbReference>
<dbReference type="SMART" id="SM00849">
    <property type="entry name" value="Lactamase_B"/>
    <property type="match status" value="1"/>
</dbReference>
<dbReference type="Gene3D" id="3.60.15.10">
    <property type="entry name" value="Ribonuclease Z/Hydroxyacylglutathione hydrolase-like"/>
    <property type="match status" value="1"/>
</dbReference>
<feature type="domain" description="Metallo-beta-lactamase" evidence="5">
    <location>
        <begin position="12"/>
        <end position="188"/>
    </location>
</feature>
<evidence type="ECO:0000256" key="1">
    <source>
        <dbReference type="ARBA" id="ARBA00001947"/>
    </source>
</evidence>
<accession>A0A9W6GKW0</accession>
<evidence type="ECO:0000313" key="7">
    <source>
        <dbReference type="Proteomes" id="UP001144471"/>
    </source>
</evidence>
<dbReference type="Pfam" id="PF00753">
    <property type="entry name" value="Lactamase_B"/>
    <property type="match status" value="1"/>
</dbReference>
<comment type="cofactor">
    <cofactor evidence="1">
        <name>Zn(2+)</name>
        <dbReference type="ChEBI" id="CHEBI:29105"/>
    </cofactor>
</comment>
<dbReference type="InterPro" id="IPR036866">
    <property type="entry name" value="RibonucZ/Hydroxyglut_hydro"/>
</dbReference>
<dbReference type="AlphaFoldDB" id="A0A9W6GKW0"/>
<organism evidence="6 7">
    <name type="scientific">Propionigenium maris DSM 9537</name>
    <dbReference type="NCBI Taxonomy" id="1123000"/>
    <lineage>
        <taxon>Bacteria</taxon>
        <taxon>Fusobacteriati</taxon>
        <taxon>Fusobacteriota</taxon>
        <taxon>Fusobacteriia</taxon>
        <taxon>Fusobacteriales</taxon>
        <taxon>Fusobacteriaceae</taxon>
        <taxon>Propionigenium</taxon>
    </lineage>
</organism>
<keyword evidence="2" id="KW-0479">Metal-binding</keyword>
<dbReference type="InterPro" id="IPR051453">
    <property type="entry name" value="MBL_Glyoxalase_II"/>
</dbReference>
<gene>
    <name evidence="6" type="ORF">PM10SUCC1_09660</name>
</gene>
<dbReference type="InterPro" id="IPR001279">
    <property type="entry name" value="Metallo-B-lactamas"/>
</dbReference>